<name>A0A314KYI6_NICAT</name>
<comment type="caution">
    <text evidence="1">The sequence shown here is derived from an EMBL/GenBank/DDBJ whole genome shotgun (WGS) entry which is preliminary data.</text>
</comment>
<proteinExistence type="predicted"/>
<evidence type="ECO:0000313" key="2">
    <source>
        <dbReference type="Proteomes" id="UP000187609"/>
    </source>
</evidence>
<reference evidence="1" key="1">
    <citation type="submission" date="2016-11" db="EMBL/GenBank/DDBJ databases">
        <title>The genome of Nicotiana attenuata.</title>
        <authorList>
            <person name="Xu S."/>
            <person name="Brockmoeller T."/>
            <person name="Gaquerel E."/>
            <person name="Navarro A."/>
            <person name="Kuhl H."/>
            <person name="Gase K."/>
            <person name="Ling Z."/>
            <person name="Zhou W."/>
            <person name="Kreitzer C."/>
            <person name="Stanke M."/>
            <person name="Tang H."/>
            <person name="Lyons E."/>
            <person name="Pandey P."/>
            <person name="Pandey S.P."/>
            <person name="Timmermann B."/>
            <person name="Baldwin I.T."/>
        </authorList>
    </citation>
    <scope>NUCLEOTIDE SEQUENCE [LARGE SCALE GENOMIC DNA]</scope>
    <source>
        <strain evidence="1">UT</strain>
    </source>
</reference>
<accession>A0A314KYI6</accession>
<gene>
    <name evidence="1" type="ORF">A4A49_58219</name>
</gene>
<sequence>MGFSNDSVMSTHNCFIFSPSVFASSSVNAADKKLSKISSSLFLKAFSPVNRDPYDPNFIGFNIFPSPALLSQFLNRPLCKVVFHVGLFS</sequence>
<keyword evidence="2" id="KW-1185">Reference proteome</keyword>
<evidence type="ECO:0000313" key="1">
    <source>
        <dbReference type="EMBL" id="OIT34476.1"/>
    </source>
</evidence>
<organism evidence="1 2">
    <name type="scientific">Nicotiana attenuata</name>
    <name type="common">Coyote tobacco</name>
    <dbReference type="NCBI Taxonomy" id="49451"/>
    <lineage>
        <taxon>Eukaryota</taxon>
        <taxon>Viridiplantae</taxon>
        <taxon>Streptophyta</taxon>
        <taxon>Embryophyta</taxon>
        <taxon>Tracheophyta</taxon>
        <taxon>Spermatophyta</taxon>
        <taxon>Magnoliopsida</taxon>
        <taxon>eudicotyledons</taxon>
        <taxon>Gunneridae</taxon>
        <taxon>Pentapetalae</taxon>
        <taxon>asterids</taxon>
        <taxon>lamiids</taxon>
        <taxon>Solanales</taxon>
        <taxon>Solanaceae</taxon>
        <taxon>Nicotianoideae</taxon>
        <taxon>Nicotianeae</taxon>
        <taxon>Nicotiana</taxon>
    </lineage>
</organism>
<dbReference type="EMBL" id="MJEQ01000705">
    <property type="protein sequence ID" value="OIT34476.1"/>
    <property type="molecule type" value="Genomic_DNA"/>
</dbReference>
<protein>
    <submittedName>
        <fullName evidence="1">Uncharacterized protein</fullName>
    </submittedName>
</protein>
<dbReference type="Gramene" id="OIT34476">
    <property type="protein sequence ID" value="OIT34476"/>
    <property type="gene ID" value="A4A49_58219"/>
</dbReference>
<dbReference type="AlphaFoldDB" id="A0A314KYI6"/>
<dbReference type="Proteomes" id="UP000187609">
    <property type="component" value="Unassembled WGS sequence"/>
</dbReference>